<evidence type="ECO:0000313" key="3">
    <source>
        <dbReference type="Proteomes" id="UP000231436"/>
    </source>
</evidence>
<feature type="transmembrane region" description="Helical" evidence="1">
    <location>
        <begin position="13"/>
        <end position="34"/>
    </location>
</feature>
<reference evidence="3" key="1">
    <citation type="submission" date="2017-09" db="EMBL/GenBank/DDBJ databases">
        <title>Depth-based differentiation of microbial function through sediment-hosted aquifers and enrichment of novel symbionts in the deep terrestrial subsurface.</title>
        <authorList>
            <person name="Probst A.J."/>
            <person name="Ladd B."/>
            <person name="Jarett J.K."/>
            <person name="Geller-Mcgrath D.E."/>
            <person name="Sieber C.M.K."/>
            <person name="Emerson J.B."/>
            <person name="Anantharaman K."/>
            <person name="Thomas B.C."/>
            <person name="Malmstrom R."/>
            <person name="Stieglmeier M."/>
            <person name="Klingl A."/>
            <person name="Woyke T."/>
            <person name="Ryan C.M."/>
            <person name="Banfield J.F."/>
        </authorList>
    </citation>
    <scope>NUCLEOTIDE SEQUENCE [LARGE SCALE GENOMIC DNA]</scope>
</reference>
<name>A0A2M8LI21_9BACT</name>
<protein>
    <submittedName>
        <fullName evidence="2">Uncharacterized protein</fullName>
    </submittedName>
</protein>
<comment type="caution">
    <text evidence="2">The sequence shown here is derived from an EMBL/GenBank/DDBJ whole genome shotgun (WGS) entry which is preliminary data.</text>
</comment>
<organism evidence="2 3">
    <name type="scientific">Candidatus Uhrbacteria bacterium CG10_big_fil_rev_8_21_14_0_10_48_16</name>
    <dbReference type="NCBI Taxonomy" id="1975038"/>
    <lineage>
        <taxon>Bacteria</taxon>
        <taxon>Candidatus Uhriibacteriota</taxon>
    </lineage>
</organism>
<dbReference type="Proteomes" id="UP000231436">
    <property type="component" value="Unassembled WGS sequence"/>
</dbReference>
<dbReference type="InterPro" id="IPR012902">
    <property type="entry name" value="N_methyl_site"/>
</dbReference>
<keyword evidence="1" id="KW-0472">Membrane</keyword>
<gene>
    <name evidence="2" type="ORF">COV05_01405</name>
</gene>
<keyword evidence="1" id="KW-0812">Transmembrane</keyword>
<keyword evidence="1" id="KW-1133">Transmembrane helix</keyword>
<evidence type="ECO:0000256" key="1">
    <source>
        <dbReference type="SAM" id="Phobius"/>
    </source>
</evidence>
<accession>A0A2M8LI21</accession>
<evidence type="ECO:0000313" key="2">
    <source>
        <dbReference type="EMBL" id="PJE77056.1"/>
    </source>
</evidence>
<proteinExistence type="predicted"/>
<dbReference type="AlphaFoldDB" id="A0A2M8LI21"/>
<dbReference type="EMBL" id="PFEU01000007">
    <property type="protein sequence ID" value="PJE77056.1"/>
    <property type="molecule type" value="Genomic_DNA"/>
</dbReference>
<dbReference type="PROSITE" id="PS00409">
    <property type="entry name" value="PROKAR_NTER_METHYL"/>
    <property type="match status" value="1"/>
</dbReference>
<sequence>MIRSIQGYTLLEALLAIAFAGFLFVGAFGLLLTAHRTTAESMTRQEALWKAHQGIGALETIGFEELALTDVGSLGFASNQWTLGSSGPEDLGNGMTRVVRVQAVERDGACQIIGSGGEVDTDSLFLESEVSWSDLRGNPQTILLRTLRTNWDDPSGSCFVPGGDCGQLEWDVLGASWFGGKQLREIYITNNTGEEKEIDKMILTWDNGAQIQQIFFDADKFWSSSGPGTPLGTQVSGTVLDGDDGDIADGDTIEMGKTQFDATMDGTTITVTYECTDGSSITFGPFTPTY</sequence>